<evidence type="ECO:0000313" key="3">
    <source>
        <dbReference type="Proteomes" id="UP001189429"/>
    </source>
</evidence>
<dbReference type="Proteomes" id="UP001189429">
    <property type="component" value="Unassembled WGS sequence"/>
</dbReference>
<dbReference type="EMBL" id="CAUYUJ010007569">
    <property type="protein sequence ID" value="CAK0821208.1"/>
    <property type="molecule type" value="Genomic_DNA"/>
</dbReference>
<accession>A0ABN9RVW8</accession>
<feature type="compositionally biased region" description="Polar residues" evidence="1">
    <location>
        <begin position="78"/>
        <end position="97"/>
    </location>
</feature>
<gene>
    <name evidence="2" type="ORF">PCOR1329_LOCUS22596</name>
</gene>
<proteinExistence type="predicted"/>
<comment type="caution">
    <text evidence="2">The sequence shown here is derived from an EMBL/GenBank/DDBJ whole genome shotgun (WGS) entry which is preliminary data.</text>
</comment>
<protein>
    <submittedName>
        <fullName evidence="2">Uncharacterized protein</fullName>
    </submittedName>
</protein>
<organism evidence="2 3">
    <name type="scientific">Prorocentrum cordatum</name>
    <dbReference type="NCBI Taxonomy" id="2364126"/>
    <lineage>
        <taxon>Eukaryota</taxon>
        <taxon>Sar</taxon>
        <taxon>Alveolata</taxon>
        <taxon>Dinophyceae</taxon>
        <taxon>Prorocentrales</taxon>
        <taxon>Prorocentraceae</taxon>
        <taxon>Prorocentrum</taxon>
    </lineage>
</organism>
<reference evidence="2" key="1">
    <citation type="submission" date="2023-10" db="EMBL/GenBank/DDBJ databases">
        <authorList>
            <person name="Chen Y."/>
            <person name="Shah S."/>
            <person name="Dougan E. K."/>
            <person name="Thang M."/>
            <person name="Chan C."/>
        </authorList>
    </citation>
    <scope>NUCLEOTIDE SEQUENCE [LARGE SCALE GENOMIC DNA]</scope>
</reference>
<evidence type="ECO:0000256" key="1">
    <source>
        <dbReference type="SAM" id="MobiDB-lite"/>
    </source>
</evidence>
<evidence type="ECO:0000313" key="2">
    <source>
        <dbReference type="EMBL" id="CAK0821208.1"/>
    </source>
</evidence>
<keyword evidence="3" id="KW-1185">Reference proteome</keyword>
<sequence length="110" mass="11998">MMYKILPSGRMQRWSRLTSMDETAKDPAVQHGYYECHAPIKSYVRDTCASSSAKDPAVHHGHYECHAPVKSYLRDTCASSSVSTASPREQYSDSGESAGSPGSGQRLASL</sequence>
<name>A0ABN9RVW8_9DINO</name>
<feature type="region of interest" description="Disordered" evidence="1">
    <location>
        <begin position="78"/>
        <end position="110"/>
    </location>
</feature>